<accession>A0A829QJN1</accession>
<comment type="caution">
    <text evidence="1">The sequence shown here is derived from an EMBL/GenBank/DDBJ whole genome shotgun (WGS) entry which is preliminary data.</text>
</comment>
<dbReference type="EMBL" id="JAOH01000002">
    <property type="protein sequence ID" value="EUA63047.1"/>
    <property type="molecule type" value="Genomic_DNA"/>
</dbReference>
<dbReference type="AlphaFoldDB" id="A0A829QJN1"/>
<name>A0A829QJN1_9MYCO</name>
<gene>
    <name evidence="1" type="ORF">I542_3204</name>
</gene>
<dbReference type="Proteomes" id="UP000021210">
    <property type="component" value="Unassembled WGS sequence"/>
</dbReference>
<proteinExistence type="predicted"/>
<reference evidence="1 2" key="1">
    <citation type="submission" date="2013-12" db="EMBL/GenBank/DDBJ databases">
        <authorList>
            <person name="Zelazny A."/>
            <person name="Olivier K."/>
            <person name="Holland S."/>
            <person name="Lenaerts A."/>
            <person name="Ordway D."/>
            <person name="DeGroote M.A."/>
            <person name="Parker T."/>
            <person name="Sizemore C."/>
            <person name="Tallon L.J."/>
            <person name="Sadzewicz L.K."/>
            <person name="Sengamalay N."/>
            <person name="Fraser C.M."/>
            <person name="Hine E."/>
            <person name="Shefchek K.A."/>
            <person name="Das S.P."/>
            <person name="Tettelin H."/>
        </authorList>
    </citation>
    <scope>NUCLEOTIDE SEQUENCE [LARGE SCALE GENOMIC DNA]</scope>
    <source>
        <strain evidence="1 2">1948</strain>
    </source>
</reference>
<protein>
    <submittedName>
        <fullName evidence="1">Uncharacterized protein</fullName>
    </submittedName>
</protein>
<sequence length="77" mass="8547">MTRQVDAEAAADAIIILTALRRMCQERQARYNLPFLTEGEYETLDAAIDGLGGFQPNYSYGVPDWTGSLKAALYRTS</sequence>
<evidence type="ECO:0000313" key="2">
    <source>
        <dbReference type="Proteomes" id="UP000021210"/>
    </source>
</evidence>
<organism evidence="1 2">
    <name type="scientific">Mycobacteroides abscessus 1948</name>
    <dbReference type="NCBI Taxonomy" id="1299323"/>
    <lineage>
        <taxon>Bacteria</taxon>
        <taxon>Bacillati</taxon>
        <taxon>Actinomycetota</taxon>
        <taxon>Actinomycetes</taxon>
        <taxon>Mycobacteriales</taxon>
        <taxon>Mycobacteriaceae</taxon>
        <taxon>Mycobacteroides</taxon>
        <taxon>Mycobacteroides abscessus</taxon>
    </lineage>
</organism>
<evidence type="ECO:0000313" key="1">
    <source>
        <dbReference type="EMBL" id="EUA63047.1"/>
    </source>
</evidence>